<evidence type="ECO:0000313" key="3">
    <source>
        <dbReference type="Proteomes" id="UP000295129"/>
    </source>
</evidence>
<dbReference type="RefSeq" id="WP_133594443.1">
    <property type="nucleotide sequence ID" value="NZ_SNVV01000023.1"/>
</dbReference>
<dbReference type="AlphaFoldDB" id="A0A4R6DQV1"/>
<reference evidence="2 3" key="1">
    <citation type="submission" date="2019-03" db="EMBL/GenBank/DDBJ databases">
        <title>Genomic Encyclopedia of Type Strains, Phase IV (KMG-IV): sequencing the most valuable type-strain genomes for metagenomic binning, comparative biology and taxonomic classification.</title>
        <authorList>
            <person name="Goeker M."/>
        </authorList>
    </citation>
    <scope>NUCLEOTIDE SEQUENCE [LARGE SCALE GENOMIC DNA]</scope>
    <source>
        <strain evidence="2 3">DSM 12121</strain>
    </source>
</reference>
<feature type="signal peptide" evidence="1">
    <location>
        <begin position="1"/>
        <end position="25"/>
    </location>
</feature>
<dbReference type="EMBL" id="SNVV01000023">
    <property type="protein sequence ID" value="TDN46934.1"/>
    <property type="molecule type" value="Genomic_DNA"/>
</dbReference>
<name>A0A4R6DQV1_9RHOO</name>
<comment type="caution">
    <text evidence="2">The sequence shown here is derived from an EMBL/GenBank/DDBJ whole genome shotgun (WGS) entry which is preliminary data.</text>
</comment>
<sequence length="258" mass="27851">MKKTALFRALAAGLALAAAAGAAHAHQIWFEQDAGKITFRYGELDENLHEVSPGGLDRFGRLEASWLKARGAEALAMAKQQDGYAVPVKAAAGESFVAIDKAYPMFDTKRGDTLLRTWWVPATRWVADFSAQKAVLPMDIVPTGVTQGDAAEFQLIYKGEPLAGEKVKVATPAGWVRFITSDADGKVMVALPWRGNYTVGVYFVDDIEGVRGEEKYQLEGYNTSLSFHVAKGVAPFALTTKTLPASVLAEQRKAAAGK</sequence>
<evidence type="ECO:0000313" key="2">
    <source>
        <dbReference type="EMBL" id="TDN46934.1"/>
    </source>
</evidence>
<protein>
    <recommendedName>
        <fullName evidence="4">GH25 family protein</fullName>
    </recommendedName>
</protein>
<keyword evidence="1" id="KW-0732">Signal</keyword>
<evidence type="ECO:0000256" key="1">
    <source>
        <dbReference type="SAM" id="SignalP"/>
    </source>
</evidence>
<feature type="chain" id="PRO_5020720936" description="GH25 family protein" evidence="1">
    <location>
        <begin position="26"/>
        <end position="258"/>
    </location>
</feature>
<keyword evidence="3" id="KW-1185">Reference proteome</keyword>
<dbReference type="OrthoDB" id="8911471at2"/>
<gene>
    <name evidence="2" type="ORF">C7389_1237</name>
</gene>
<organism evidence="2 3">
    <name type="scientific">Azoarcus indigens</name>
    <dbReference type="NCBI Taxonomy" id="29545"/>
    <lineage>
        <taxon>Bacteria</taxon>
        <taxon>Pseudomonadati</taxon>
        <taxon>Pseudomonadota</taxon>
        <taxon>Betaproteobacteria</taxon>
        <taxon>Rhodocyclales</taxon>
        <taxon>Zoogloeaceae</taxon>
        <taxon>Azoarcus</taxon>
    </lineage>
</organism>
<accession>A0A4R6DQV1</accession>
<proteinExistence type="predicted"/>
<evidence type="ECO:0008006" key="4">
    <source>
        <dbReference type="Google" id="ProtNLM"/>
    </source>
</evidence>
<dbReference type="Proteomes" id="UP000295129">
    <property type="component" value="Unassembled WGS sequence"/>
</dbReference>